<evidence type="ECO:0000256" key="1">
    <source>
        <dbReference type="SAM" id="Phobius"/>
    </source>
</evidence>
<comment type="caution">
    <text evidence="2">The sequence shown here is derived from an EMBL/GenBank/DDBJ whole genome shotgun (WGS) entry which is preliminary data.</text>
</comment>
<proteinExistence type="predicted"/>
<protein>
    <submittedName>
        <fullName evidence="2">Uncharacterized protein</fullName>
    </submittedName>
</protein>
<keyword evidence="3" id="KW-1185">Reference proteome</keyword>
<accession>A0ABQ2B380</accession>
<organism evidence="2 3">
    <name type="scientific">Arthrobacter liuii</name>
    <dbReference type="NCBI Taxonomy" id="1476996"/>
    <lineage>
        <taxon>Bacteria</taxon>
        <taxon>Bacillati</taxon>
        <taxon>Actinomycetota</taxon>
        <taxon>Actinomycetes</taxon>
        <taxon>Micrococcales</taxon>
        <taxon>Micrococcaceae</taxon>
        <taxon>Arthrobacter</taxon>
    </lineage>
</organism>
<feature type="transmembrane region" description="Helical" evidence="1">
    <location>
        <begin position="87"/>
        <end position="109"/>
    </location>
</feature>
<feature type="transmembrane region" description="Helical" evidence="1">
    <location>
        <begin position="60"/>
        <end position="81"/>
    </location>
</feature>
<dbReference type="InterPro" id="IPR007136">
    <property type="entry name" value="DUF347"/>
</dbReference>
<keyword evidence="1" id="KW-1133">Transmembrane helix</keyword>
<dbReference type="EMBL" id="BMFW01000053">
    <property type="protein sequence ID" value="GGI02882.1"/>
    <property type="molecule type" value="Genomic_DNA"/>
</dbReference>
<feature type="transmembrane region" description="Helical" evidence="1">
    <location>
        <begin position="16"/>
        <end position="40"/>
    </location>
</feature>
<dbReference type="Pfam" id="PF03988">
    <property type="entry name" value="DUF347"/>
    <property type="match status" value="2"/>
</dbReference>
<keyword evidence="1" id="KW-0472">Membrane</keyword>
<feature type="transmembrane region" description="Helical" evidence="1">
    <location>
        <begin position="116"/>
        <end position="136"/>
    </location>
</feature>
<name>A0ABQ2B380_9MICC</name>
<feature type="transmembrane region" description="Helical" evidence="1">
    <location>
        <begin position="148"/>
        <end position="167"/>
    </location>
</feature>
<evidence type="ECO:0000313" key="2">
    <source>
        <dbReference type="EMBL" id="GGI02882.1"/>
    </source>
</evidence>
<dbReference type="Proteomes" id="UP000643279">
    <property type="component" value="Unassembled WGS sequence"/>
</dbReference>
<keyword evidence="1" id="KW-0812">Transmembrane</keyword>
<reference evidence="3" key="1">
    <citation type="journal article" date="2019" name="Int. J. Syst. Evol. Microbiol.">
        <title>The Global Catalogue of Microorganisms (GCM) 10K type strain sequencing project: providing services to taxonomists for standard genome sequencing and annotation.</title>
        <authorList>
            <consortium name="The Broad Institute Genomics Platform"/>
            <consortium name="The Broad Institute Genome Sequencing Center for Infectious Disease"/>
            <person name="Wu L."/>
            <person name="Ma J."/>
        </authorList>
    </citation>
    <scope>NUCLEOTIDE SEQUENCE [LARGE SCALE GENOMIC DNA]</scope>
    <source>
        <strain evidence="3">CGMCC 1.12778</strain>
    </source>
</reference>
<evidence type="ECO:0000313" key="3">
    <source>
        <dbReference type="Proteomes" id="UP000643279"/>
    </source>
</evidence>
<dbReference type="RefSeq" id="WP_229748697.1">
    <property type="nucleotide sequence ID" value="NZ_BMFW01000053.1"/>
</dbReference>
<gene>
    <name evidence="2" type="ORF">GCM10007170_45620</name>
</gene>
<sequence length="177" mass="18633">MGETTSDLLVYVMEPVLALACVGAELAVFLVGLAGVFLLWHPSEGTLSIHSVDTRRREGFYWAAVLTTFALGTAVGDLTAYTLNLGYLLSGAFVAGVIGVAAVLCWRGWRGAVPTFWFVYILTRPLGASFAGWVTVPAGRGGLGWGTGPVSLTLAGGIALVAAYLSWRERRKPAALG</sequence>